<proteinExistence type="predicted"/>
<evidence type="ECO:0000256" key="1">
    <source>
        <dbReference type="SAM" id="MobiDB-lite"/>
    </source>
</evidence>
<feature type="region of interest" description="Disordered" evidence="1">
    <location>
        <begin position="1"/>
        <end position="82"/>
    </location>
</feature>
<dbReference type="EMBL" id="ANIX01004492">
    <property type="protein sequence ID" value="ETP00299.1"/>
    <property type="molecule type" value="Genomic_DNA"/>
</dbReference>
<dbReference type="Proteomes" id="UP000018958">
    <property type="component" value="Unassembled WGS sequence"/>
</dbReference>
<evidence type="ECO:0000313" key="2">
    <source>
        <dbReference type="EMBL" id="ETP00299.1"/>
    </source>
</evidence>
<accession>W2VSG1</accession>
<sequence length="82" mass="8624">MKRLTPGTETRLETSALPQAPKPMRAGPRNSGSTYSPATTHSKKASKLCRAQRAAGYTFDASATPSFSSSGTNQALGHSVQQ</sequence>
<dbReference type="AlphaFoldDB" id="W2VSG1"/>
<comment type="caution">
    <text evidence="2">The sequence shown here is derived from an EMBL/GenBank/DDBJ whole genome shotgun (WGS) entry which is preliminary data.</text>
</comment>
<protein>
    <submittedName>
        <fullName evidence="2">Uncharacterized protein</fullName>
    </submittedName>
</protein>
<evidence type="ECO:0000313" key="3">
    <source>
        <dbReference type="Proteomes" id="UP000018958"/>
    </source>
</evidence>
<organism evidence="2 3">
    <name type="scientific">Phytophthora nicotianae CJ01A1</name>
    <dbReference type="NCBI Taxonomy" id="1317063"/>
    <lineage>
        <taxon>Eukaryota</taxon>
        <taxon>Sar</taxon>
        <taxon>Stramenopiles</taxon>
        <taxon>Oomycota</taxon>
        <taxon>Peronosporomycetes</taxon>
        <taxon>Peronosporales</taxon>
        <taxon>Peronosporaceae</taxon>
        <taxon>Phytophthora</taxon>
    </lineage>
</organism>
<feature type="compositionally biased region" description="Polar residues" evidence="1">
    <location>
        <begin position="61"/>
        <end position="82"/>
    </location>
</feature>
<feature type="compositionally biased region" description="Polar residues" evidence="1">
    <location>
        <begin position="30"/>
        <end position="40"/>
    </location>
</feature>
<name>W2VSG1_PHYNI</name>
<gene>
    <name evidence="2" type="ORF">F441_22281</name>
</gene>
<reference evidence="2 3" key="1">
    <citation type="submission" date="2013-11" db="EMBL/GenBank/DDBJ databases">
        <title>The Genome Sequence of Phytophthora parasitica CJ01A1.</title>
        <authorList>
            <consortium name="The Broad Institute Genomics Platform"/>
            <person name="Russ C."/>
            <person name="Tyler B."/>
            <person name="Panabieres F."/>
            <person name="Shan W."/>
            <person name="Tripathy S."/>
            <person name="Grunwald N."/>
            <person name="Machado M."/>
            <person name="Johnson C.S."/>
            <person name="Walker B."/>
            <person name="Young S.K."/>
            <person name="Zeng Q."/>
            <person name="Gargeya S."/>
            <person name="Fitzgerald M."/>
            <person name="Haas B."/>
            <person name="Abouelleil A."/>
            <person name="Allen A.W."/>
            <person name="Alvarado L."/>
            <person name="Arachchi H.M."/>
            <person name="Berlin A.M."/>
            <person name="Chapman S.B."/>
            <person name="Gainer-Dewar J."/>
            <person name="Goldberg J."/>
            <person name="Griggs A."/>
            <person name="Gujja S."/>
            <person name="Hansen M."/>
            <person name="Howarth C."/>
            <person name="Imamovic A."/>
            <person name="Ireland A."/>
            <person name="Larimer J."/>
            <person name="McCowan C."/>
            <person name="Murphy C."/>
            <person name="Pearson M."/>
            <person name="Poon T.W."/>
            <person name="Priest M."/>
            <person name="Roberts A."/>
            <person name="Saif S."/>
            <person name="Shea T."/>
            <person name="Sisk P."/>
            <person name="Sykes S."/>
            <person name="Wortman J."/>
            <person name="Nusbaum C."/>
            <person name="Birren B."/>
        </authorList>
    </citation>
    <scope>NUCLEOTIDE SEQUENCE [LARGE SCALE GENOMIC DNA]</scope>
    <source>
        <strain evidence="2 3">CJ01A1</strain>
    </source>
</reference>